<proteinExistence type="predicted"/>
<organism evidence="1 2">
    <name type="scientific">Alistipes onderdonkii</name>
    <dbReference type="NCBI Taxonomy" id="328813"/>
    <lineage>
        <taxon>Bacteria</taxon>
        <taxon>Pseudomonadati</taxon>
        <taxon>Bacteroidota</taxon>
        <taxon>Bacteroidia</taxon>
        <taxon>Bacteroidales</taxon>
        <taxon>Rikenellaceae</taxon>
        <taxon>Alistipes</taxon>
    </lineage>
</organism>
<protein>
    <submittedName>
        <fullName evidence="1">Sigma-70 family RNA polymerase sigma factor</fullName>
    </submittedName>
</protein>
<name>A0A9P3ZIJ6_9BACT</name>
<evidence type="ECO:0000313" key="2">
    <source>
        <dbReference type="Proteomes" id="UP000323119"/>
    </source>
</evidence>
<dbReference type="Proteomes" id="UP000323119">
    <property type="component" value="Unassembled WGS sequence"/>
</dbReference>
<accession>A0A9P3ZIJ6</accession>
<comment type="caution">
    <text evidence="1">The sequence shown here is derived from an EMBL/GenBank/DDBJ whole genome shotgun (WGS) entry which is preliminary data.</text>
</comment>
<dbReference type="RefSeq" id="WP_141405572.1">
    <property type="nucleotide sequence ID" value="NZ_DAWDXQ010000006.1"/>
</dbReference>
<gene>
    <name evidence="1" type="ORF">F2S36_09880</name>
</gene>
<sequence length="185" mass="21504">MSQDAVYFNVWFSACYMRLRERLSYYDLDEDAFHDTYLLVREKALCSVGGIADFEAYFRACYRHAVLHRHRTPRRDVHPGTGFFLRLCDEGPTVPEEELGACERLVLDILAFIRRSFPHEVCRLFLLRYYESPRPCSYRLLAQYAGTTPSRAAREVKAVVQAVRANRRFARRSHRPAAAESPYAG</sequence>
<reference evidence="1 2" key="1">
    <citation type="journal article" date="2019" name="Nat. Med.">
        <title>A library of human gut bacterial isolates paired with longitudinal multiomics data enables mechanistic microbiome research.</title>
        <authorList>
            <person name="Poyet M."/>
            <person name="Groussin M."/>
            <person name="Gibbons S.M."/>
            <person name="Avila-Pacheco J."/>
            <person name="Jiang X."/>
            <person name="Kearney S.M."/>
            <person name="Perrotta A.R."/>
            <person name="Berdy B."/>
            <person name="Zhao S."/>
            <person name="Lieberman T.D."/>
            <person name="Swanson P.K."/>
            <person name="Smith M."/>
            <person name="Roesemann S."/>
            <person name="Alexander J.E."/>
            <person name="Rich S.A."/>
            <person name="Livny J."/>
            <person name="Vlamakis H."/>
            <person name="Clish C."/>
            <person name="Bullock K."/>
            <person name="Deik A."/>
            <person name="Scott J."/>
            <person name="Pierce K.A."/>
            <person name="Xavier R.J."/>
            <person name="Alm E.J."/>
        </authorList>
    </citation>
    <scope>NUCLEOTIDE SEQUENCE [LARGE SCALE GENOMIC DNA]</scope>
    <source>
        <strain evidence="1 2">BIOML-A204</strain>
    </source>
</reference>
<evidence type="ECO:0000313" key="1">
    <source>
        <dbReference type="EMBL" id="KAA2560420.1"/>
    </source>
</evidence>
<dbReference type="AlphaFoldDB" id="A0A9P3ZIJ6"/>
<dbReference type="EMBL" id="VVUY01000007">
    <property type="protein sequence ID" value="KAA2560420.1"/>
    <property type="molecule type" value="Genomic_DNA"/>
</dbReference>